<gene>
    <name evidence="15" type="primary">LOC108987105</name>
</gene>
<comment type="subcellular location">
    <subcellularLocation>
        <location evidence="2">Membrane</location>
        <topology evidence="2">Single-pass membrane protein</topology>
    </subcellularLocation>
</comment>
<evidence type="ECO:0000256" key="4">
    <source>
        <dbReference type="ARBA" id="ARBA00022617"/>
    </source>
</evidence>
<evidence type="ECO:0000313" key="15">
    <source>
        <dbReference type="RefSeq" id="XP_018815508.1"/>
    </source>
</evidence>
<evidence type="ECO:0000256" key="10">
    <source>
        <dbReference type="ARBA" id="ARBA00023033"/>
    </source>
</evidence>
<sequence>MIDVQFCSFIFPVFLIISALVIRSIFNKPSRPTTDIRLPPSPPALPIIGHLHLLTPSLYKCFQILSAQYWPLLYLRFGASRCLLVSSASIAAEIFKAHDLAFASRPLFAFADKLQYGTSGFINAPYGDYWRFMKRLCVKELLGARQLERSRPVRREEIEWLLRRVMEIARDKEAAIDMGAELMRLTNNTTCRMVMSTRCSEQDGEAERVIQLVKESFELAAKMCFGDVLGPLKKLGFWVYGKQAMDVTRRYDEILERVLKEHEDRWKSEEVEREDKDSILLEVCQDEEAEVKITRTHIKAFFLDLFIAGTETSAEAMQWVMAELINHPCVFNKVREEIESVVGKTKLVEELDTANLPYLQAVVKETLGLHPPGPVTLRECRQRCKINGFDIPEKTAMAINLYAIMRDEDSWDDPNEFCPERFLVSFKEKDKDQYQSEETGQTFFNFVPFGAGRRGCPGTTLAFSLMNTAIAALVQCFDWKVGGDGDRVDMQSGPGMSLGMARPLITRPVVHFNPFAATT</sequence>
<dbReference type="GO" id="GO:0004497">
    <property type="term" value="F:monooxygenase activity"/>
    <property type="evidence" value="ECO:0007669"/>
    <property type="project" value="UniProtKB-KW"/>
</dbReference>
<dbReference type="PANTHER" id="PTHR24298">
    <property type="entry name" value="FLAVONOID 3'-MONOOXYGENASE-RELATED"/>
    <property type="match status" value="1"/>
</dbReference>
<proteinExistence type="inferred from homology"/>
<dbReference type="GO" id="GO:0016020">
    <property type="term" value="C:membrane"/>
    <property type="evidence" value="ECO:0007669"/>
    <property type="project" value="UniProtKB-SubCell"/>
</dbReference>
<dbReference type="FunFam" id="1.10.630.10:FF:000019">
    <property type="entry name" value="Cytochrome P450 family protein"/>
    <property type="match status" value="1"/>
</dbReference>
<comment type="similarity">
    <text evidence="3 13">Belongs to the cytochrome P450 family.</text>
</comment>
<keyword evidence="8 13" id="KW-0560">Oxidoreductase</keyword>
<dbReference type="GO" id="GO:0005506">
    <property type="term" value="F:iron ion binding"/>
    <property type="evidence" value="ECO:0007669"/>
    <property type="project" value="InterPro"/>
</dbReference>
<evidence type="ECO:0000256" key="1">
    <source>
        <dbReference type="ARBA" id="ARBA00001971"/>
    </source>
</evidence>
<dbReference type="SUPFAM" id="SSF48264">
    <property type="entry name" value="Cytochrome P450"/>
    <property type="match status" value="1"/>
</dbReference>
<dbReference type="OrthoDB" id="1470350at2759"/>
<dbReference type="Gramene" id="Jr16_10250_p1">
    <property type="protein sequence ID" value="cds.Jr16_10250_p1"/>
    <property type="gene ID" value="Jr16_10250"/>
</dbReference>
<dbReference type="RefSeq" id="XP_018815508.1">
    <property type="nucleotide sequence ID" value="XM_018959963.2"/>
</dbReference>
<dbReference type="InterPro" id="IPR002401">
    <property type="entry name" value="Cyt_P450_E_grp-I"/>
</dbReference>
<evidence type="ECO:0000256" key="2">
    <source>
        <dbReference type="ARBA" id="ARBA00004167"/>
    </source>
</evidence>
<keyword evidence="4 12" id="KW-0349">Heme</keyword>
<organism evidence="14 15">
    <name type="scientific">Juglans regia</name>
    <name type="common">English walnut</name>
    <dbReference type="NCBI Taxonomy" id="51240"/>
    <lineage>
        <taxon>Eukaryota</taxon>
        <taxon>Viridiplantae</taxon>
        <taxon>Streptophyta</taxon>
        <taxon>Embryophyta</taxon>
        <taxon>Tracheophyta</taxon>
        <taxon>Spermatophyta</taxon>
        <taxon>Magnoliopsida</taxon>
        <taxon>eudicotyledons</taxon>
        <taxon>Gunneridae</taxon>
        <taxon>Pentapetalae</taxon>
        <taxon>rosids</taxon>
        <taxon>fabids</taxon>
        <taxon>Fagales</taxon>
        <taxon>Juglandaceae</taxon>
        <taxon>Juglans</taxon>
    </lineage>
</organism>
<feature type="binding site" description="axial binding residue" evidence="12">
    <location>
        <position position="456"/>
    </location>
    <ligand>
        <name>heme</name>
        <dbReference type="ChEBI" id="CHEBI:30413"/>
    </ligand>
    <ligandPart>
        <name>Fe</name>
        <dbReference type="ChEBI" id="CHEBI:18248"/>
    </ligandPart>
</feature>
<dbReference type="PRINTS" id="PR00385">
    <property type="entry name" value="P450"/>
</dbReference>
<dbReference type="Proteomes" id="UP000235220">
    <property type="component" value="Chromosome 16"/>
</dbReference>
<comment type="cofactor">
    <cofactor evidence="1 12">
        <name>heme</name>
        <dbReference type="ChEBI" id="CHEBI:30413"/>
    </cofactor>
</comment>
<accession>A0A2I4E7Z0</accession>
<dbReference type="PRINTS" id="PR00463">
    <property type="entry name" value="EP450I"/>
</dbReference>
<dbReference type="InterPro" id="IPR051103">
    <property type="entry name" value="Plant_metabolite_P450s"/>
</dbReference>
<dbReference type="PANTHER" id="PTHR24298:SF59">
    <property type="entry name" value="CYTOCHROME P450, FAMILY 705, SUBFAMILY A, POLYPEPTIDE 25-RELATED"/>
    <property type="match status" value="1"/>
</dbReference>
<dbReference type="STRING" id="51240.A0A2I4E7Z0"/>
<keyword evidence="14" id="KW-1185">Reference proteome</keyword>
<dbReference type="AlphaFoldDB" id="A0A2I4E7Z0"/>
<keyword evidence="9 12" id="KW-0408">Iron</keyword>
<dbReference type="GeneID" id="108987105"/>
<name>A0A2I4E7Z0_JUGRE</name>
<protein>
    <submittedName>
        <fullName evidence="15">Cytochrome P450 705A5-like</fullName>
    </submittedName>
</protein>
<keyword evidence="10 13" id="KW-0503">Monooxygenase</keyword>
<evidence type="ECO:0000313" key="14">
    <source>
        <dbReference type="Proteomes" id="UP000235220"/>
    </source>
</evidence>
<evidence type="ECO:0000256" key="5">
    <source>
        <dbReference type="ARBA" id="ARBA00022692"/>
    </source>
</evidence>
<evidence type="ECO:0000256" key="8">
    <source>
        <dbReference type="ARBA" id="ARBA00023002"/>
    </source>
</evidence>
<dbReference type="InterPro" id="IPR001128">
    <property type="entry name" value="Cyt_P450"/>
</dbReference>
<evidence type="ECO:0000256" key="6">
    <source>
        <dbReference type="ARBA" id="ARBA00022723"/>
    </source>
</evidence>
<dbReference type="Gene3D" id="1.10.630.10">
    <property type="entry name" value="Cytochrome P450"/>
    <property type="match status" value="1"/>
</dbReference>
<evidence type="ECO:0000256" key="3">
    <source>
        <dbReference type="ARBA" id="ARBA00010617"/>
    </source>
</evidence>
<evidence type="ECO:0000256" key="11">
    <source>
        <dbReference type="ARBA" id="ARBA00023136"/>
    </source>
</evidence>
<keyword evidence="5" id="KW-0812">Transmembrane</keyword>
<keyword evidence="6 12" id="KW-0479">Metal-binding</keyword>
<dbReference type="CDD" id="cd20655">
    <property type="entry name" value="CYP93"/>
    <property type="match status" value="1"/>
</dbReference>
<keyword evidence="11" id="KW-0472">Membrane</keyword>
<evidence type="ECO:0000256" key="7">
    <source>
        <dbReference type="ARBA" id="ARBA00022989"/>
    </source>
</evidence>
<evidence type="ECO:0000256" key="12">
    <source>
        <dbReference type="PIRSR" id="PIRSR602401-1"/>
    </source>
</evidence>
<dbReference type="GO" id="GO:0016705">
    <property type="term" value="F:oxidoreductase activity, acting on paired donors, with incorporation or reduction of molecular oxygen"/>
    <property type="evidence" value="ECO:0007669"/>
    <property type="project" value="InterPro"/>
</dbReference>
<dbReference type="Pfam" id="PF00067">
    <property type="entry name" value="p450"/>
    <property type="match status" value="1"/>
</dbReference>
<dbReference type="GO" id="GO:0020037">
    <property type="term" value="F:heme binding"/>
    <property type="evidence" value="ECO:0007669"/>
    <property type="project" value="InterPro"/>
</dbReference>
<dbReference type="KEGG" id="jre:108987105"/>
<evidence type="ECO:0000256" key="9">
    <source>
        <dbReference type="ARBA" id="ARBA00023004"/>
    </source>
</evidence>
<evidence type="ECO:0000256" key="13">
    <source>
        <dbReference type="RuleBase" id="RU000461"/>
    </source>
</evidence>
<dbReference type="PROSITE" id="PS00086">
    <property type="entry name" value="CYTOCHROME_P450"/>
    <property type="match status" value="1"/>
</dbReference>
<reference evidence="15" key="1">
    <citation type="submission" date="2025-08" db="UniProtKB">
        <authorList>
            <consortium name="RefSeq"/>
        </authorList>
    </citation>
    <scope>IDENTIFICATION</scope>
    <source>
        <tissue evidence="15">Leaves</tissue>
    </source>
</reference>
<dbReference type="FunCoup" id="A0A2I4E7Z0">
    <property type="interactions" value="446"/>
</dbReference>
<dbReference type="InterPro" id="IPR017972">
    <property type="entry name" value="Cyt_P450_CS"/>
</dbReference>
<dbReference type="InterPro" id="IPR036396">
    <property type="entry name" value="Cyt_P450_sf"/>
</dbReference>
<keyword evidence="7" id="KW-1133">Transmembrane helix</keyword>